<organism evidence="7 8">
    <name type="scientific">Exophiala oligosperma</name>
    <dbReference type="NCBI Taxonomy" id="215243"/>
    <lineage>
        <taxon>Eukaryota</taxon>
        <taxon>Fungi</taxon>
        <taxon>Dikarya</taxon>
        <taxon>Ascomycota</taxon>
        <taxon>Pezizomycotina</taxon>
        <taxon>Eurotiomycetes</taxon>
        <taxon>Chaetothyriomycetidae</taxon>
        <taxon>Chaetothyriales</taxon>
        <taxon>Herpotrichiellaceae</taxon>
        <taxon>Exophiala</taxon>
    </lineage>
</organism>
<dbReference type="VEuPathDB" id="FungiDB:PV06_11378"/>
<dbReference type="InterPro" id="IPR029063">
    <property type="entry name" value="SAM-dependent_MTases_sf"/>
</dbReference>
<gene>
    <name evidence="7" type="ORF">PV06_11378</name>
</gene>
<feature type="domain" description="O-methyltransferase dimerisation" evidence="6">
    <location>
        <begin position="71"/>
        <end position="148"/>
    </location>
</feature>
<keyword evidence="2" id="KW-0808">Transferase</keyword>
<dbReference type="Gene3D" id="3.40.50.150">
    <property type="entry name" value="Vaccinia Virus protein VP39"/>
    <property type="match status" value="1"/>
</dbReference>
<evidence type="ECO:0008006" key="9">
    <source>
        <dbReference type="Google" id="ProtNLM"/>
    </source>
</evidence>
<dbReference type="AlphaFoldDB" id="A0A0D2BFV4"/>
<evidence type="ECO:0000256" key="2">
    <source>
        <dbReference type="ARBA" id="ARBA00022679"/>
    </source>
</evidence>
<dbReference type="SUPFAM" id="SSF53335">
    <property type="entry name" value="S-adenosyl-L-methionine-dependent methyltransferases"/>
    <property type="match status" value="1"/>
</dbReference>
<keyword evidence="8" id="KW-1185">Reference proteome</keyword>
<dbReference type="SUPFAM" id="SSF46785">
    <property type="entry name" value="Winged helix' DNA-binding domain"/>
    <property type="match status" value="1"/>
</dbReference>
<dbReference type="GeneID" id="27363452"/>
<evidence type="ECO:0000256" key="3">
    <source>
        <dbReference type="ARBA" id="ARBA00022691"/>
    </source>
</evidence>
<dbReference type="InterPro" id="IPR016461">
    <property type="entry name" value="COMT-like"/>
</dbReference>
<dbReference type="Proteomes" id="UP000053342">
    <property type="component" value="Unassembled WGS sequence"/>
</dbReference>
<dbReference type="InterPro" id="IPR001077">
    <property type="entry name" value="COMT_C"/>
</dbReference>
<dbReference type="STRING" id="215243.A0A0D2BFV4"/>
<dbReference type="GO" id="GO:0032259">
    <property type="term" value="P:methylation"/>
    <property type="evidence" value="ECO:0007669"/>
    <property type="project" value="UniProtKB-KW"/>
</dbReference>
<dbReference type="GO" id="GO:0008171">
    <property type="term" value="F:O-methyltransferase activity"/>
    <property type="evidence" value="ECO:0007669"/>
    <property type="project" value="InterPro"/>
</dbReference>
<feature type="active site" description="Proton acceptor" evidence="4">
    <location>
        <position position="317"/>
    </location>
</feature>
<evidence type="ECO:0000259" key="5">
    <source>
        <dbReference type="Pfam" id="PF00891"/>
    </source>
</evidence>
<dbReference type="PANTHER" id="PTHR43712:SF2">
    <property type="entry name" value="O-METHYLTRANSFERASE CICE"/>
    <property type="match status" value="1"/>
</dbReference>
<proteinExistence type="predicted"/>
<dbReference type="Pfam" id="PF08100">
    <property type="entry name" value="Dimerisation"/>
    <property type="match status" value="1"/>
</dbReference>
<evidence type="ECO:0000313" key="8">
    <source>
        <dbReference type="Proteomes" id="UP000053342"/>
    </source>
</evidence>
<dbReference type="InterPro" id="IPR036388">
    <property type="entry name" value="WH-like_DNA-bd_sf"/>
</dbReference>
<dbReference type="Gene3D" id="1.10.10.10">
    <property type="entry name" value="Winged helix-like DNA-binding domain superfamily/Winged helix DNA-binding domain"/>
    <property type="match status" value="1"/>
</dbReference>
<evidence type="ECO:0000313" key="7">
    <source>
        <dbReference type="EMBL" id="KIW36387.1"/>
    </source>
</evidence>
<dbReference type="EMBL" id="KN847360">
    <property type="protein sequence ID" value="KIW36387.1"/>
    <property type="molecule type" value="Genomic_DNA"/>
</dbReference>
<dbReference type="GO" id="GO:0046983">
    <property type="term" value="F:protein dimerization activity"/>
    <property type="evidence" value="ECO:0007669"/>
    <property type="project" value="InterPro"/>
</dbReference>
<dbReference type="InterPro" id="IPR036390">
    <property type="entry name" value="WH_DNA-bd_sf"/>
</dbReference>
<reference evidence="7 8" key="1">
    <citation type="submission" date="2015-01" db="EMBL/GenBank/DDBJ databases">
        <title>The Genome Sequence of Exophiala oligosperma CBS72588.</title>
        <authorList>
            <consortium name="The Broad Institute Genomics Platform"/>
            <person name="Cuomo C."/>
            <person name="de Hoog S."/>
            <person name="Gorbushina A."/>
            <person name="Stielow B."/>
            <person name="Teixiera M."/>
            <person name="Abouelleil A."/>
            <person name="Chapman S.B."/>
            <person name="Priest M."/>
            <person name="Young S.K."/>
            <person name="Wortman J."/>
            <person name="Nusbaum C."/>
            <person name="Birren B."/>
        </authorList>
    </citation>
    <scope>NUCLEOTIDE SEQUENCE [LARGE SCALE GENOMIC DNA]</scope>
    <source>
        <strain evidence="7 8">CBS 72588</strain>
    </source>
</reference>
<dbReference type="Pfam" id="PF00891">
    <property type="entry name" value="Methyltransf_2"/>
    <property type="match status" value="1"/>
</dbReference>
<feature type="domain" description="O-methyltransferase C-terminal" evidence="5">
    <location>
        <begin position="237"/>
        <end position="389"/>
    </location>
</feature>
<keyword evidence="3" id="KW-0949">S-adenosyl-L-methionine</keyword>
<dbReference type="PANTHER" id="PTHR43712">
    <property type="entry name" value="PUTATIVE (AFU_ORTHOLOGUE AFUA_4G14580)-RELATED"/>
    <property type="match status" value="1"/>
</dbReference>
<evidence type="ECO:0000256" key="1">
    <source>
        <dbReference type="ARBA" id="ARBA00022603"/>
    </source>
</evidence>
<dbReference type="InterPro" id="IPR012967">
    <property type="entry name" value="COMT_dimerisation"/>
</dbReference>
<dbReference type="PIRSF" id="PIRSF005739">
    <property type="entry name" value="O-mtase"/>
    <property type="match status" value="1"/>
</dbReference>
<evidence type="ECO:0000256" key="4">
    <source>
        <dbReference type="PIRSR" id="PIRSR005739-1"/>
    </source>
</evidence>
<sequence>MEEELIGLSRSLEAFSAKIRGSLNAELLQALNAYGPKQLPDKKLSVLAAENVDLLHSIEQMLTPAPLLLADHFLGYVNTKCLCAAVQLEVPDILKSGAKSVSQIAQQCNAREDRLKQIMRALHHNGVFSWNSSADVYSNNATSELLTKDHWTQWRNWVDLYGNEFYDIARGIPASVSSDCTHSAAQINFNTDQDMFTYFTAQGWLPRLHKTLGGGATAQSPGILEDYPWHEFSSGPFLDIGGGTGALLALLLRNHASLTGALFDTERVIQHARGLFYGDAATYADVAQQLIPNGLIAGDFFDSLPAFEFYTMKWCLHDWKDPDVKCILSNIRSAIKITPNSRLVVLESILVGGRSGRLSRYADINMMMTSNGQERTEAEWRSLAHESGWEVRRIFPLRGAWVCALELRPAIES</sequence>
<name>A0A0D2BFV4_9EURO</name>
<dbReference type="OrthoDB" id="1606438at2759"/>
<dbReference type="HOGENOM" id="CLU_005533_12_2_1"/>
<protein>
    <recommendedName>
        <fullName evidence="9">O-methyltransferase domain-containing protein</fullName>
    </recommendedName>
</protein>
<dbReference type="RefSeq" id="XP_016256603.1">
    <property type="nucleotide sequence ID" value="XM_016413043.1"/>
</dbReference>
<accession>A0A0D2BFV4</accession>
<dbReference type="PROSITE" id="PS51683">
    <property type="entry name" value="SAM_OMT_II"/>
    <property type="match status" value="1"/>
</dbReference>
<evidence type="ECO:0000259" key="6">
    <source>
        <dbReference type="Pfam" id="PF08100"/>
    </source>
</evidence>
<keyword evidence="1" id="KW-0489">Methyltransferase</keyword>